<evidence type="ECO:0000256" key="1">
    <source>
        <dbReference type="ARBA" id="ARBA00003159"/>
    </source>
</evidence>
<dbReference type="HOGENOM" id="CLU_019602_1_0_4"/>
<evidence type="ECO:0000313" key="12">
    <source>
        <dbReference type="EMBL" id="BAG45131.1"/>
    </source>
</evidence>
<feature type="transmembrane region" description="Helical" evidence="10">
    <location>
        <begin position="189"/>
        <end position="209"/>
    </location>
</feature>
<keyword evidence="4 10" id="KW-0813">Transport</keyword>
<feature type="transmembrane region" description="Helical" evidence="10">
    <location>
        <begin position="20"/>
        <end position="43"/>
    </location>
</feature>
<dbReference type="STRING" id="395019.BMULJ_03257"/>
<dbReference type="PANTHER" id="PTHR30614">
    <property type="entry name" value="MEMBRANE COMPONENT OF AMINO ACID ABC TRANSPORTER"/>
    <property type="match status" value="1"/>
</dbReference>
<evidence type="ECO:0000256" key="6">
    <source>
        <dbReference type="ARBA" id="ARBA00022692"/>
    </source>
</evidence>
<comment type="similarity">
    <text evidence="3">Belongs to the binding-protein-dependent transport system permease family. HisMQ subfamily.</text>
</comment>
<keyword evidence="5" id="KW-1003">Cell membrane</keyword>
<evidence type="ECO:0000256" key="10">
    <source>
        <dbReference type="RuleBase" id="RU363032"/>
    </source>
</evidence>
<keyword evidence="6 10" id="KW-0812">Transmembrane</keyword>
<reference evidence="12 13" key="1">
    <citation type="submission" date="2007-04" db="EMBL/GenBank/DDBJ databases">
        <title>Complete genome sequence of Burkholderia multivorans ATCC 17616.</title>
        <authorList>
            <person name="Ohtsubo Y."/>
            <person name="Yamashita A."/>
            <person name="Kurokawa K."/>
            <person name="Takami H."/>
            <person name="Yuhara S."/>
            <person name="Nishiyama E."/>
            <person name="Endo R."/>
            <person name="Miyazaki R."/>
            <person name="Ono A."/>
            <person name="Yano K."/>
            <person name="Ito M."/>
            <person name="Sota M."/>
            <person name="Yuji N."/>
            <person name="Hattori M."/>
            <person name="Tsuda M."/>
        </authorList>
    </citation>
    <scope>NUCLEOTIDE SEQUENCE [LARGE SCALE GENOMIC DNA]</scope>
    <source>
        <strain evidence="13">ATCC 17616 / 249</strain>
    </source>
</reference>
<dbReference type="eggNOG" id="COG0765">
    <property type="taxonomic scope" value="Bacteria"/>
</dbReference>
<dbReference type="KEGG" id="bmu:Bmul_5263"/>
<evidence type="ECO:0000256" key="9">
    <source>
        <dbReference type="ARBA" id="ARBA00023136"/>
    </source>
</evidence>
<evidence type="ECO:0000256" key="2">
    <source>
        <dbReference type="ARBA" id="ARBA00004429"/>
    </source>
</evidence>
<name>A0A0H3KSN7_BURM1</name>
<dbReference type="KEGG" id="bmj:BMULJ_03257"/>
<gene>
    <name evidence="12" type="ordered locus">BMULJ_03257</name>
</gene>
<evidence type="ECO:0000256" key="3">
    <source>
        <dbReference type="ARBA" id="ARBA00010072"/>
    </source>
</evidence>
<keyword evidence="7" id="KW-0029">Amino-acid transport</keyword>
<feature type="transmembrane region" description="Helical" evidence="10">
    <location>
        <begin position="64"/>
        <end position="82"/>
    </location>
</feature>
<dbReference type="InterPro" id="IPR010065">
    <property type="entry name" value="AA_ABC_transptr_permease_3TM"/>
</dbReference>
<sequence length="221" mass="24569">MNLDFSVVWPYWWVLVKGLGLTLAYTATCAIVGSLLGFVLSLLRMSPSRWLRGPVAAYVEFFRGTPLLIQLFWVFFCFPVVLRLPIPPYLSVLISLTLYMAAITSETFRGSLKSIAGEQHDACIALSLSPHVKIVYVIFPQALLRAIPPLLSNVVSLFKESALISSVGIADLMFVGQNVSNSTARPVEFLTTVAVIYFLVAFPLTRLVGVVESRMLRRYAY</sequence>
<dbReference type="CDD" id="cd06261">
    <property type="entry name" value="TM_PBP2"/>
    <property type="match status" value="1"/>
</dbReference>
<comment type="function">
    <text evidence="1">Part of the binding-protein-dependent transport system for glutamine; probably responsible for the translocation of the substrate across the membrane.</text>
</comment>
<feature type="domain" description="ABC transmembrane type-1" evidence="11">
    <location>
        <begin position="19"/>
        <end position="208"/>
    </location>
</feature>
<keyword evidence="13" id="KW-1185">Reference proteome</keyword>
<comment type="subcellular location">
    <subcellularLocation>
        <location evidence="2">Cell inner membrane</location>
        <topology evidence="2">Multi-pass membrane protein</topology>
    </subcellularLocation>
    <subcellularLocation>
        <location evidence="10">Cell membrane</location>
        <topology evidence="10">Multi-pass membrane protein</topology>
    </subcellularLocation>
</comment>
<proteinExistence type="inferred from homology"/>
<dbReference type="Pfam" id="PF00528">
    <property type="entry name" value="BPD_transp_1"/>
    <property type="match status" value="1"/>
</dbReference>
<accession>A0A0H3KSN7</accession>
<dbReference type="NCBIfam" id="TIGR01726">
    <property type="entry name" value="HEQRo_perm_3TM"/>
    <property type="match status" value="1"/>
</dbReference>
<dbReference type="SUPFAM" id="SSF161098">
    <property type="entry name" value="MetI-like"/>
    <property type="match status" value="1"/>
</dbReference>
<dbReference type="GO" id="GO:0022857">
    <property type="term" value="F:transmembrane transporter activity"/>
    <property type="evidence" value="ECO:0007669"/>
    <property type="project" value="InterPro"/>
</dbReference>
<dbReference type="GO" id="GO:0006865">
    <property type="term" value="P:amino acid transport"/>
    <property type="evidence" value="ECO:0007669"/>
    <property type="project" value="UniProtKB-KW"/>
</dbReference>
<keyword evidence="8 10" id="KW-1133">Transmembrane helix</keyword>
<dbReference type="RefSeq" id="WP_012217741.1">
    <property type="nucleotide sequence ID" value="NC_010086.1"/>
</dbReference>
<keyword evidence="9 10" id="KW-0472">Membrane</keyword>
<evidence type="ECO:0000256" key="4">
    <source>
        <dbReference type="ARBA" id="ARBA00022448"/>
    </source>
</evidence>
<evidence type="ECO:0000259" key="11">
    <source>
        <dbReference type="PROSITE" id="PS50928"/>
    </source>
</evidence>
<dbReference type="Gene3D" id="1.10.3720.10">
    <property type="entry name" value="MetI-like"/>
    <property type="match status" value="1"/>
</dbReference>
<evidence type="ECO:0000256" key="7">
    <source>
        <dbReference type="ARBA" id="ARBA00022970"/>
    </source>
</evidence>
<evidence type="ECO:0000256" key="8">
    <source>
        <dbReference type="ARBA" id="ARBA00022989"/>
    </source>
</evidence>
<dbReference type="AlphaFoldDB" id="A0A0H3KSN7"/>
<dbReference type="InterPro" id="IPR000515">
    <property type="entry name" value="MetI-like"/>
</dbReference>
<dbReference type="InterPro" id="IPR043429">
    <property type="entry name" value="ArtM/GltK/GlnP/TcyL/YhdX-like"/>
</dbReference>
<dbReference type="PANTHER" id="PTHR30614:SF20">
    <property type="entry name" value="GLUTAMINE TRANSPORT SYSTEM PERMEASE PROTEIN GLNP"/>
    <property type="match status" value="1"/>
</dbReference>
<protein>
    <submittedName>
        <fullName evidence="12">Polar amino acid transport system permease protein</fullName>
    </submittedName>
</protein>
<dbReference type="Proteomes" id="UP000008815">
    <property type="component" value="Chromosome 2"/>
</dbReference>
<dbReference type="GO" id="GO:0043190">
    <property type="term" value="C:ATP-binding cassette (ABC) transporter complex"/>
    <property type="evidence" value="ECO:0007669"/>
    <property type="project" value="InterPro"/>
</dbReference>
<dbReference type="EMBL" id="AP009386">
    <property type="protein sequence ID" value="BAG45131.1"/>
    <property type="molecule type" value="Genomic_DNA"/>
</dbReference>
<evidence type="ECO:0000256" key="5">
    <source>
        <dbReference type="ARBA" id="ARBA00022475"/>
    </source>
</evidence>
<organism evidence="12 13">
    <name type="scientific">Burkholderia multivorans (strain ATCC 17616 / 249)</name>
    <dbReference type="NCBI Taxonomy" id="395019"/>
    <lineage>
        <taxon>Bacteria</taxon>
        <taxon>Pseudomonadati</taxon>
        <taxon>Pseudomonadota</taxon>
        <taxon>Betaproteobacteria</taxon>
        <taxon>Burkholderiales</taxon>
        <taxon>Burkholderiaceae</taxon>
        <taxon>Burkholderia</taxon>
        <taxon>Burkholderia cepacia complex</taxon>
    </lineage>
</organism>
<dbReference type="PROSITE" id="PS50928">
    <property type="entry name" value="ABC_TM1"/>
    <property type="match status" value="1"/>
</dbReference>
<evidence type="ECO:0000313" key="13">
    <source>
        <dbReference type="Proteomes" id="UP000008815"/>
    </source>
</evidence>
<dbReference type="InterPro" id="IPR035906">
    <property type="entry name" value="MetI-like_sf"/>
</dbReference>